<dbReference type="AlphaFoldDB" id="A0A7V8SJ30"/>
<dbReference type="GeneID" id="303194278"/>
<dbReference type="InterPro" id="IPR027994">
    <property type="entry name" value="WxL_dom"/>
</dbReference>
<dbReference type="RefSeq" id="WP_180745978.1">
    <property type="nucleotide sequence ID" value="NZ_CBCRWQ010000001.1"/>
</dbReference>
<feature type="domain" description="WxL" evidence="2">
    <location>
        <begin position="31"/>
        <end position="257"/>
    </location>
</feature>
<name>A0A7V8SJ30_9LACT</name>
<evidence type="ECO:0000313" key="3">
    <source>
        <dbReference type="EMBL" id="MBA0015927.1"/>
    </source>
</evidence>
<comment type="caution">
    <text evidence="3">The sequence shown here is derived from an EMBL/GenBank/DDBJ whole genome shotgun (WGS) entry which is preliminary data.</text>
</comment>
<evidence type="ECO:0000313" key="4">
    <source>
        <dbReference type="Proteomes" id="UP000530186"/>
    </source>
</evidence>
<dbReference type="Proteomes" id="UP000530186">
    <property type="component" value="Unassembled WGS sequence"/>
</dbReference>
<reference evidence="3 4" key="1">
    <citation type="submission" date="2020-07" db="EMBL/GenBank/DDBJ databases">
        <authorList>
            <person name="Hilgarth M."/>
            <person name="Werum V."/>
            <person name="Vogel R.F."/>
        </authorList>
    </citation>
    <scope>NUCLEOTIDE SEQUENCE [LARGE SCALE GENOMIC DNA]</scope>
    <source>
        <strain evidence="3 4">DSM 28961</strain>
    </source>
</reference>
<feature type="chain" id="PRO_5038634258" evidence="1">
    <location>
        <begin position="24"/>
        <end position="259"/>
    </location>
</feature>
<evidence type="ECO:0000259" key="2">
    <source>
        <dbReference type="Pfam" id="PF13731"/>
    </source>
</evidence>
<evidence type="ECO:0000256" key="1">
    <source>
        <dbReference type="SAM" id="SignalP"/>
    </source>
</evidence>
<sequence length="259" mass="26928">MNNRLLKSVSVLTVGLVLAPVFAMTASADGGDYDSNGYVSFEAGGTVIPVDPLSPTDLITPTNPDGTTPATGTAGPLSIDFASSLSFGKQAISSLDATYYAHAQYISGDKDGTTVDETRPNYVQVTDNRGSGSGWTLTVAESNQFVTGDGNVLTGAELTFWKGKTLGTTSFTPSYVATNKEVISTADTKIIAAAAGEGMGTWAYRLGDNSDYQENGGAHLILDAVSTASPITLKVVAGTNLAKVYTTTLNWKLSDTPEN</sequence>
<gene>
    <name evidence="3" type="ORF">HZR21_02000</name>
</gene>
<accession>A0A7V8SJ30</accession>
<keyword evidence="4" id="KW-1185">Reference proteome</keyword>
<keyword evidence="1" id="KW-0732">Signal</keyword>
<feature type="signal peptide" evidence="1">
    <location>
        <begin position="1"/>
        <end position="23"/>
    </location>
</feature>
<protein>
    <submittedName>
        <fullName evidence="3">WxL domain-containing protein</fullName>
    </submittedName>
</protein>
<organism evidence="3 4">
    <name type="scientific">Pseudolactococcus laudensis</name>
    <dbReference type="NCBI Taxonomy" id="1494461"/>
    <lineage>
        <taxon>Bacteria</taxon>
        <taxon>Bacillati</taxon>
        <taxon>Bacillota</taxon>
        <taxon>Bacilli</taxon>
        <taxon>Lactobacillales</taxon>
        <taxon>Streptococcaceae</taxon>
        <taxon>Pseudolactococcus</taxon>
    </lineage>
</organism>
<proteinExistence type="predicted"/>
<dbReference type="EMBL" id="JACBNY010000002">
    <property type="protein sequence ID" value="MBA0015927.1"/>
    <property type="molecule type" value="Genomic_DNA"/>
</dbReference>
<dbReference type="Pfam" id="PF13731">
    <property type="entry name" value="WxL"/>
    <property type="match status" value="1"/>
</dbReference>